<reference evidence="8" key="1">
    <citation type="journal article" date="2021" name="Virology (Lond)">
        <title>Novel and diverse mycoviruses co-inhabiting the hypogeous ectomycorrhizal fungus Picoa juniperi.</title>
        <authorList>
            <person name="Sahin E."/>
            <person name="Keskin E."/>
            <person name="Akata I."/>
        </authorList>
    </citation>
    <scope>NUCLEOTIDE SEQUENCE</scope>
    <source>
        <strain evidence="8">ANK_VIR-92</strain>
    </source>
</reference>
<keyword evidence="1 8" id="KW-0696">RNA-directed RNA polymerase</keyword>
<dbReference type="Gene3D" id="3.30.70.270">
    <property type="match status" value="1"/>
</dbReference>
<dbReference type="GO" id="GO:0006351">
    <property type="term" value="P:DNA-templated transcription"/>
    <property type="evidence" value="ECO:0007669"/>
    <property type="project" value="InterPro"/>
</dbReference>
<dbReference type="GO" id="GO:0000166">
    <property type="term" value="F:nucleotide binding"/>
    <property type="evidence" value="ECO:0007669"/>
    <property type="project" value="UniProtKB-KW"/>
</dbReference>
<gene>
    <name evidence="8" type="primary">RdRp</name>
</gene>
<keyword evidence="4" id="KW-0547">Nucleotide-binding</keyword>
<name>A0A7L8Y986_9VIRU</name>
<dbReference type="GO" id="GO:0003723">
    <property type="term" value="F:RNA binding"/>
    <property type="evidence" value="ECO:0007669"/>
    <property type="project" value="InterPro"/>
</dbReference>
<dbReference type="InterPro" id="IPR001205">
    <property type="entry name" value="RNA-dir_pol_C"/>
</dbReference>
<feature type="domain" description="RNA-directed RNA polymerase C-terminal" evidence="7">
    <location>
        <begin position="375"/>
        <end position="544"/>
    </location>
</feature>
<dbReference type="EMBL" id="MT876193">
    <property type="protein sequence ID" value="QOI17270.1"/>
    <property type="molecule type" value="Genomic_RNA"/>
</dbReference>
<sequence length="752" mass="87298">MLSISQIVHLYVLLKFQHFRRRNETASELIFPIRNILFEWESRRSQDRDSPLRILDYSSTLLAYIDLRTCHNIAHNIEHEKQAILDSYSQRDESFALYESIEDSDLPEDRSPAPGIQHANLRYHSIPSSAINVEDKIDNLNDLPTLTQTPLMSLPALSSEQPDLSGLPAHPDIANIINNWFPQYSVHLDTYCRPPSFGPQAFHDFNRETPDPAPPTPERHEAIMSIVRQKFNIKPFRPLHFADALAAETPLNTSASYYSKFDPETRVLARYSCPSRYKDKPTSKGYFINVMLNKFRREFHNIKYDGMPFPTDRYDHETNLELLETWFAKHPTQLFIRTQISKRDPSDPKKIRPVYAVDDRFLHIEKTLTTPLLAQMRNPQCCVAHGLETFRGSMSLLDKIALSFSCFTSLDWSQFDQRLPRYVIIAYYLDFLASLIIVSHGYMPTRNYPDTIASLPSFAQRQYNVLLFLCIWYLSLTFLSYDGFAFIRKHGGVPSGLLNTQSLDSFGNMYIITDCLLEFGFTEQDCLQMLFCVMGDDNLIFLQHNLNRVTEFMVFLEDYCTTRHGMVLSLLKCVFGNLRSKISFLSYENNYGHPTRPIGKLVAQLAFPERPVPLKREWIHAARALGLAYASCGQDPVFHLLCKMVYEKFRPSPPVPTHHIDKVFKKWKYQLPEFMIEDVEYTFPDFPTSQEIYLLVSDFQGHFSENDKWNFNVFNAPPSDNLPDYVTLKDYIQTDSEMSKTVNEIWHGKRSL</sequence>
<evidence type="ECO:0000256" key="4">
    <source>
        <dbReference type="ARBA" id="ARBA00022741"/>
    </source>
</evidence>
<accession>A0A7L8Y986</accession>
<dbReference type="InterPro" id="IPR043128">
    <property type="entry name" value="Rev_trsase/Diguanyl_cyclase"/>
</dbReference>
<keyword evidence="5" id="KW-0693">Viral RNA replication</keyword>
<proteinExistence type="predicted"/>
<dbReference type="InterPro" id="IPR043502">
    <property type="entry name" value="DNA/RNA_pol_sf"/>
</dbReference>
<feature type="transmembrane region" description="Helical" evidence="6">
    <location>
        <begin position="463"/>
        <end position="481"/>
    </location>
</feature>
<evidence type="ECO:0000256" key="2">
    <source>
        <dbReference type="ARBA" id="ARBA00022679"/>
    </source>
</evidence>
<feature type="transmembrane region" description="Helical" evidence="6">
    <location>
        <begin position="422"/>
        <end position="443"/>
    </location>
</feature>
<dbReference type="SUPFAM" id="SSF56672">
    <property type="entry name" value="DNA/RNA polymerases"/>
    <property type="match status" value="1"/>
</dbReference>
<evidence type="ECO:0000256" key="1">
    <source>
        <dbReference type="ARBA" id="ARBA00022484"/>
    </source>
</evidence>
<organism evidence="8">
    <name type="scientific">Picoa juniperi partitivirus 1</name>
    <dbReference type="NCBI Taxonomy" id="2778512"/>
    <lineage>
        <taxon>Viruses</taxon>
        <taxon>Riboviria</taxon>
        <taxon>Orthornavirae</taxon>
        <taxon>Pisuviricota</taxon>
        <taxon>Duplopiviricetes</taxon>
        <taxon>Durnavirales</taxon>
        <taxon>Partitiviridae</taxon>
    </lineage>
</organism>
<evidence type="ECO:0000259" key="7">
    <source>
        <dbReference type="Pfam" id="PF00680"/>
    </source>
</evidence>
<keyword evidence="3" id="KW-0548">Nucleotidyltransferase</keyword>
<dbReference type="GO" id="GO:0003968">
    <property type="term" value="F:RNA-directed RNA polymerase activity"/>
    <property type="evidence" value="ECO:0007669"/>
    <property type="project" value="UniProtKB-KW"/>
</dbReference>
<evidence type="ECO:0000256" key="3">
    <source>
        <dbReference type="ARBA" id="ARBA00022695"/>
    </source>
</evidence>
<keyword evidence="6" id="KW-0812">Transmembrane</keyword>
<evidence type="ECO:0000256" key="5">
    <source>
        <dbReference type="ARBA" id="ARBA00022953"/>
    </source>
</evidence>
<evidence type="ECO:0000256" key="6">
    <source>
        <dbReference type="SAM" id="Phobius"/>
    </source>
</evidence>
<dbReference type="Pfam" id="PF00680">
    <property type="entry name" value="RdRP_1"/>
    <property type="match status" value="1"/>
</dbReference>
<protein>
    <submittedName>
        <fullName evidence="8">RNA-dependent RNA polymerase</fullName>
    </submittedName>
</protein>
<evidence type="ECO:0000313" key="8">
    <source>
        <dbReference type="EMBL" id="QOI17270.1"/>
    </source>
</evidence>
<keyword evidence="6" id="KW-1133">Transmembrane helix</keyword>
<keyword evidence="2" id="KW-0808">Transferase</keyword>
<keyword evidence="6" id="KW-0472">Membrane</keyword>